<dbReference type="RefSeq" id="WP_141448852.1">
    <property type="nucleotide sequence ID" value="NZ_CP041217.1"/>
</dbReference>
<proteinExistence type="predicted"/>
<gene>
    <name evidence="1" type="ORF">FFV09_16515</name>
</gene>
<keyword evidence="2" id="KW-1185">Reference proteome</keyword>
<dbReference type="InterPro" id="IPR020288">
    <property type="entry name" value="Sheath_initiator"/>
</dbReference>
<dbReference type="OrthoDB" id="89089at2"/>
<dbReference type="AlphaFoldDB" id="A0A4Y6V0J1"/>
<accession>A0A4Y6V0J1</accession>
<reference evidence="1 2" key="1">
    <citation type="submission" date="2019-06" db="EMBL/GenBank/DDBJ databases">
        <title>Saccharibacillus brassicae sp. nov., an endophytic bacterium isolated from Chinese cabbage seeds (Brassica pekinensis).</title>
        <authorList>
            <person name="Jiang L."/>
            <person name="Lee J."/>
            <person name="Kim S.W."/>
        </authorList>
    </citation>
    <scope>NUCLEOTIDE SEQUENCE [LARGE SCALE GENOMIC DNA]</scope>
    <source>
        <strain evidence="2">KCTC 43072 / ATSA2</strain>
    </source>
</reference>
<evidence type="ECO:0000313" key="2">
    <source>
        <dbReference type="Proteomes" id="UP000316968"/>
    </source>
</evidence>
<organism evidence="1 2">
    <name type="scientific">Saccharibacillus brassicae</name>
    <dbReference type="NCBI Taxonomy" id="2583377"/>
    <lineage>
        <taxon>Bacteria</taxon>
        <taxon>Bacillati</taxon>
        <taxon>Bacillota</taxon>
        <taxon>Bacilli</taxon>
        <taxon>Bacillales</taxon>
        <taxon>Paenibacillaceae</taxon>
        <taxon>Saccharibacillus</taxon>
    </lineage>
</organism>
<dbReference type="Pfam" id="PF10934">
    <property type="entry name" value="Sheath_initiator"/>
    <property type="match status" value="1"/>
</dbReference>
<dbReference type="EMBL" id="CP041217">
    <property type="protein sequence ID" value="QDH22308.1"/>
    <property type="molecule type" value="Genomic_DNA"/>
</dbReference>
<name>A0A4Y6V0J1_SACBS</name>
<dbReference type="KEGG" id="saca:FFV09_16515"/>
<sequence length="155" mass="17191">MANLFPEHDGFFWGDETAAAEAETAAIAFGRGWKFDYGAGEFVVTPGGRIASADAREAWVQWCEKAIRTPRYRHVIYSSDYGSELEDLIGSGYAHAVVESEIERMVTEALLADRRTGSVDRFSFAWDGDRCTLTCYVTSVQEDVEILESEVMGIG</sequence>
<evidence type="ECO:0000313" key="1">
    <source>
        <dbReference type="EMBL" id="QDH22308.1"/>
    </source>
</evidence>
<dbReference type="Proteomes" id="UP000316968">
    <property type="component" value="Chromosome"/>
</dbReference>
<protein>
    <submittedName>
        <fullName evidence="1">DUF2634 domain-containing protein</fullName>
    </submittedName>
</protein>